<keyword evidence="3" id="KW-0949">S-adenosyl-L-methionine</keyword>
<proteinExistence type="predicted"/>
<dbReference type="InterPro" id="IPR050903">
    <property type="entry name" value="Bact_Chemotaxis_MeTrfase"/>
</dbReference>
<dbReference type="SMART" id="SM00028">
    <property type="entry name" value="TPR"/>
    <property type="match status" value="3"/>
</dbReference>
<keyword evidence="8" id="KW-1185">Reference proteome</keyword>
<evidence type="ECO:0000256" key="1">
    <source>
        <dbReference type="ARBA" id="ARBA00022603"/>
    </source>
</evidence>
<dbReference type="AlphaFoldDB" id="A0A6S6M5X6"/>
<dbReference type="InterPro" id="IPR022642">
    <property type="entry name" value="CheR_C"/>
</dbReference>
<reference evidence="7 8" key="1">
    <citation type="submission" date="2020-06" db="EMBL/GenBank/DDBJ databases">
        <title>Interaction of electrochemicaly active bacteria, Geobacter bremensis R4 on different carbon anode.</title>
        <authorList>
            <person name="Meng L."/>
            <person name="Yoshida N."/>
        </authorList>
    </citation>
    <scope>NUCLEOTIDE SEQUENCE [LARGE SCALE GENOMIC DNA]</scope>
    <source>
        <strain evidence="7 8">R4</strain>
    </source>
</reference>
<evidence type="ECO:0000313" key="8">
    <source>
        <dbReference type="Proteomes" id="UP000515472"/>
    </source>
</evidence>
<dbReference type="CDD" id="cd02440">
    <property type="entry name" value="AdoMet_MTases"/>
    <property type="match status" value="1"/>
</dbReference>
<keyword evidence="4" id="KW-0802">TPR repeat</keyword>
<feature type="repeat" description="TPR" evidence="4">
    <location>
        <begin position="432"/>
        <end position="465"/>
    </location>
</feature>
<evidence type="ECO:0000256" key="2">
    <source>
        <dbReference type="ARBA" id="ARBA00022679"/>
    </source>
</evidence>
<keyword evidence="1 7" id="KW-0489">Methyltransferase</keyword>
<dbReference type="PANTHER" id="PTHR24422:SF19">
    <property type="entry name" value="CHEMOTAXIS PROTEIN METHYLTRANSFERASE"/>
    <property type="match status" value="1"/>
</dbReference>
<dbReference type="RefSeq" id="WP_185245175.1">
    <property type="nucleotide sequence ID" value="NZ_AP023213.1"/>
</dbReference>
<dbReference type="Gene3D" id="1.25.40.10">
    <property type="entry name" value="Tetratricopeptide repeat domain"/>
    <property type="match status" value="1"/>
</dbReference>
<dbReference type="SUPFAM" id="SSF47757">
    <property type="entry name" value="Chemotaxis receptor methyltransferase CheR, N-terminal domain"/>
    <property type="match status" value="1"/>
</dbReference>
<dbReference type="Proteomes" id="UP000515472">
    <property type="component" value="Chromosome"/>
</dbReference>
<dbReference type="SUPFAM" id="SSF48452">
    <property type="entry name" value="TPR-like"/>
    <property type="match status" value="1"/>
</dbReference>
<dbReference type="InterPro" id="IPR011990">
    <property type="entry name" value="TPR-like_helical_dom_sf"/>
</dbReference>
<feature type="domain" description="CheR-type methyltransferase" evidence="6">
    <location>
        <begin position="1"/>
        <end position="279"/>
    </location>
</feature>
<protein>
    <submittedName>
        <fullName evidence="7">Chemotaxis protein methyltransferase CheR</fullName>
    </submittedName>
</protein>
<dbReference type="InterPro" id="IPR000780">
    <property type="entry name" value="CheR_MeTrfase"/>
</dbReference>
<dbReference type="PROSITE" id="PS50123">
    <property type="entry name" value="CHER"/>
    <property type="match status" value="1"/>
</dbReference>
<dbReference type="GO" id="GO:0032259">
    <property type="term" value="P:methylation"/>
    <property type="evidence" value="ECO:0007669"/>
    <property type="project" value="UniProtKB-KW"/>
</dbReference>
<dbReference type="InterPro" id="IPR019734">
    <property type="entry name" value="TPR_rpt"/>
</dbReference>
<evidence type="ECO:0000256" key="5">
    <source>
        <dbReference type="SAM" id="MobiDB-lite"/>
    </source>
</evidence>
<gene>
    <name evidence="7" type="ORF">GEOBRER4_n1926</name>
</gene>
<evidence type="ECO:0000256" key="3">
    <source>
        <dbReference type="ARBA" id="ARBA00022691"/>
    </source>
</evidence>
<accession>A0A6S6M5X6</accession>
<name>A0A6S6M5X6_9BACT</name>
<dbReference type="InterPro" id="IPR029063">
    <property type="entry name" value="SAM-dependent_MTases_sf"/>
</dbReference>
<evidence type="ECO:0000256" key="4">
    <source>
        <dbReference type="PROSITE-ProRule" id="PRU00339"/>
    </source>
</evidence>
<dbReference type="PANTHER" id="PTHR24422">
    <property type="entry name" value="CHEMOTAXIS PROTEIN METHYLTRANSFERASE"/>
    <property type="match status" value="1"/>
</dbReference>
<evidence type="ECO:0000313" key="7">
    <source>
        <dbReference type="EMBL" id="BCG47104.1"/>
    </source>
</evidence>
<dbReference type="Gene3D" id="3.40.50.150">
    <property type="entry name" value="Vaccinia Virus protein VP39"/>
    <property type="match status" value="1"/>
</dbReference>
<dbReference type="PROSITE" id="PS50005">
    <property type="entry name" value="TPR"/>
    <property type="match status" value="1"/>
</dbReference>
<dbReference type="GO" id="GO:0008757">
    <property type="term" value="F:S-adenosylmethionine-dependent methyltransferase activity"/>
    <property type="evidence" value="ECO:0007669"/>
    <property type="project" value="InterPro"/>
</dbReference>
<organism evidence="7 8">
    <name type="scientific">Citrifermentans bremense</name>
    <dbReference type="NCBI Taxonomy" id="60035"/>
    <lineage>
        <taxon>Bacteria</taxon>
        <taxon>Pseudomonadati</taxon>
        <taxon>Thermodesulfobacteriota</taxon>
        <taxon>Desulfuromonadia</taxon>
        <taxon>Geobacterales</taxon>
        <taxon>Geobacteraceae</taxon>
        <taxon>Citrifermentans</taxon>
    </lineage>
</organism>
<dbReference type="KEGG" id="gbn:GEOBRER4_18540"/>
<feature type="compositionally biased region" description="Low complexity" evidence="5">
    <location>
        <begin position="322"/>
        <end position="332"/>
    </location>
</feature>
<evidence type="ECO:0000259" key="6">
    <source>
        <dbReference type="PROSITE" id="PS50123"/>
    </source>
</evidence>
<dbReference type="PRINTS" id="PR00996">
    <property type="entry name" value="CHERMTFRASE"/>
</dbReference>
<dbReference type="EMBL" id="AP023213">
    <property type="protein sequence ID" value="BCG47104.1"/>
    <property type="molecule type" value="Genomic_DNA"/>
</dbReference>
<sequence length="502" mass="55438">MSAHERHALKKFADLVSKKLGLHFPPERLAELARKMAPLAEGAGCQDLDSYLLRLMAQPLSKEQTKALALALTIGETYFLRDPRSYRAFEQQLLPKLLAARGEEKTIRIWSAGCSSGEEPYSIAIILTRALADLADWKVTLLGTDINPQALKRARSGIYSKWSFRNAPDWLMGYFTPLADGNFRIARHIRDMVRFEHLNLVDAGEETWSLAQGMDFIFCRNVMLYFQDQQIRETVARLHAALNDDGWLFLGPTEVDHQSLEGFTCLHCDGALVLHKRKPLRPAEFAAPPAIPAPAQPAPASGAFVPPSPLYPEEEPERETATAEAGEAAEAKTPLHRARALYRAGRYREAAQTAMLAPAGAEQGEALALAARAFADIGLFGPARECCEAALALDRLNAPNHYLLSIILEQLGDAEGAAGALRKALYIDHDFLLAWFALGNLCRQRGEQKEAEQSFANALRLLQQRDPHEVLPEAEGMTAGRLMQLIRDIAWPPAGAQPGQRV</sequence>
<dbReference type="Pfam" id="PF01739">
    <property type="entry name" value="CheR"/>
    <property type="match status" value="1"/>
</dbReference>
<keyword evidence="2 7" id="KW-0808">Transferase</keyword>
<feature type="region of interest" description="Disordered" evidence="5">
    <location>
        <begin position="287"/>
        <end position="334"/>
    </location>
</feature>
<dbReference type="SMART" id="SM00138">
    <property type="entry name" value="MeTrc"/>
    <property type="match status" value="1"/>
</dbReference>
<dbReference type="SUPFAM" id="SSF53335">
    <property type="entry name" value="S-adenosyl-L-methionine-dependent methyltransferases"/>
    <property type="match status" value="1"/>
</dbReference>